<protein>
    <recommendedName>
        <fullName evidence="3">DHHA1 domain-containing protein</fullName>
    </recommendedName>
</protein>
<dbReference type="PANTHER" id="PTHR47618:SF1">
    <property type="entry name" value="BIFUNCTIONAL OLIGORIBONUCLEASE AND PAP PHOSPHATASE NRNA"/>
    <property type="match status" value="1"/>
</dbReference>
<dbReference type="Gene3D" id="3.90.1640.10">
    <property type="entry name" value="inorganic pyrophosphatase (n-terminal core)"/>
    <property type="match status" value="1"/>
</dbReference>
<organism evidence="1 2">
    <name type="scientific">Candidatus Doudnabacteria bacterium RIFCSPHIGHO2_12_FULL_48_16</name>
    <dbReference type="NCBI Taxonomy" id="1817838"/>
    <lineage>
        <taxon>Bacteria</taxon>
        <taxon>Candidatus Doudnaibacteriota</taxon>
    </lineage>
</organism>
<dbReference type="Proteomes" id="UP000177682">
    <property type="component" value="Unassembled WGS sequence"/>
</dbReference>
<dbReference type="Gene3D" id="3.10.310.30">
    <property type="match status" value="1"/>
</dbReference>
<accession>A0A1F5PKQ7</accession>
<dbReference type="InterPro" id="IPR038763">
    <property type="entry name" value="DHH_sf"/>
</dbReference>
<dbReference type="InterPro" id="IPR051319">
    <property type="entry name" value="Oligoribo/pAp-PDE_c-di-AMP_PDE"/>
</dbReference>
<reference evidence="1 2" key="1">
    <citation type="journal article" date="2016" name="Nat. Commun.">
        <title>Thousands of microbial genomes shed light on interconnected biogeochemical processes in an aquifer system.</title>
        <authorList>
            <person name="Anantharaman K."/>
            <person name="Brown C.T."/>
            <person name="Hug L.A."/>
            <person name="Sharon I."/>
            <person name="Castelle C.J."/>
            <person name="Probst A.J."/>
            <person name="Thomas B.C."/>
            <person name="Singh A."/>
            <person name="Wilkins M.J."/>
            <person name="Karaoz U."/>
            <person name="Brodie E.L."/>
            <person name="Williams K.H."/>
            <person name="Hubbard S.S."/>
            <person name="Banfield J.F."/>
        </authorList>
    </citation>
    <scope>NUCLEOTIDE SEQUENCE [LARGE SCALE GENOMIC DNA]</scope>
</reference>
<dbReference type="PANTHER" id="PTHR47618">
    <property type="entry name" value="BIFUNCTIONAL OLIGORIBONUCLEASE AND PAP PHOSPHATASE NRNA"/>
    <property type="match status" value="1"/>
</dbReference>
<evidence type="ECO:0000313" key="1">
    <source>
        <dbReference type="EMBL" id="OGE90280.1"/>
    </source>
</evidence>
<name>A0A1F5PKQ7_9BACT</name>
<dbReference type="EMBL" id="MFEY01000007">
    <property type="protein sequence ID" value="OGE90280.1"/>
    <property type="molecule type" value="Genomic_DNA"/>
</dbReference>
<dbReference type="SUPFAM" id="SSF64182">
    <property type="entry name" value="DHH phosphoesterases"/>
    <property type="match status" value="1"/>
</dbReference>
<comment type="caution">
    <text evidence="1">The sequence shown here is derived from an EMBL/GenBank/DDBJ whole genome shotgun (WGS) entry which is preliminary data.</text>
</comment>
<evidence type="ECO:0008006" key="3">
    <source>
        <dbReference type="Google" id="ProtNLM"/>
    </source>
</evidence>
<sequence length="387" mass="42135">MIISNMNNPSNNILQTLIQRLAQAGSVLILASGSSGDGLASGLALRAFLKKLEKDAVFYALKPISDRFGFLPGVEEVLPQVDLTKSFVVDVSTKRSPLAELSYKKDTDRLSIFLKPATGSLTAQDVSFRSSTFPYDLVIVLGLTSFEQLGEFYAQHTDLFFETPVANIDFKAQNQNFGQINLVNLSATSCSEIIFDLINQFEASLLDEIMATQLLAGIIAETDSFQHRSTTPQILMKASQLVSLGAKQHEIIGSLYKTKSLGLLKLWGRVLSSLKQDEPRSLVYSSVTAVDLAEVGATSADADNILKEMVSQLAFAKTQLFLAELQAGQVTVYCQSQIPLNLSELFGRFNPEVSLNNGVKFVVGAGLAEAELVIVETLRNELARILA</sequence>
<gene>
    <name evidence="1" type="ORF">A3E29_04260</name>
</gene>
<proteinExistence type="predicted"/>
<dbReference type="AlphaFoldDB" id="A0A1F5PKQ7"/>
<evidence type="ECO:0000313" key="2">
    <source>
        <dbReference type="Proteomes" id="UP000177682"/>
    </source>
</evidence>